<dbReference type="Gene3D" id="3.80.10.10">
    <property type="entry name" value="Ribonuclease Inhibitor"/>
    <property type="match status" value="1"/>
</dbReference>
<dbReference type="PROSITE" id="PS50082">
    <property type="entry name" value="WD_REPEATS_2"/>
    <property type="match status" value="1"/>
</dbReference>
<dbReference type="Gene3D" id="2.130.10.10">
    <property type="entry name" value="YVTN repeat-like/Quinoprotein amine dehydrogenase"/>
    <property type="match status" value="1"/>
</dbReference>
<evidence type="ECO:0000256" key="3">
    <source>
        <dbReference type="SAM" id="MobiDB-lite"/>
    </source>
</evidence>
<dbReference type="InterPro" id="IPR032675">
    <property type="entry name" value="LRR_dom_sf"/>
</dbReference>
<dbReference type="Proteomes" id="UP001187192">
    <property type="component" value="Unassembled WGS sequence"/>
</dbReference>
<name>A0AA88ACQ3_FICCA</name>
<feature type="domain" description="U2A'/phosphoprotein 32 family A C-terminal" evidence="4">
    <location>
        <begin position="352"/>
        <end position="370"/>
    </location>
</feature>
<dbReference type="InterPro" id="IPR048514">
    <property type="entry name" value="DHU1_N"/>
</dbReference>
<proteinExistence type="predicted"/>
<accession>A0AA88ACQ3</accession>
<dbReference type="AlphaFoldDB" id="A0AA88ACQ3"/>
<dbReference type="Pfam" id="PF00400">
    <property type="entry name" value="WD40"/>
    <property type="match status" value="1"/>
</dbReference>
<dbReference type="GO" id="GO:0071493">
    <property type="term" value="P:cellular response to UV-B"/>
    <property type="evidence" value="ECO:0007669"/>
    <property type="project" value="InterPro"/>
</dbReference>
<protein>
    <recommendedName>
        <fullName evidence="4">U2A'/phosphoprotein 32 family A C-terminal domain-containing protein</fullName>
    </recommendedName>
</protein>
<dbReference type="SUPFAM" id="SSF52047">
    <property type="entry name" value="RNI-like"/>
    <property type="match status" value="1"/>
</dbReference>
<dbReference type="InterPro" id="IPR015943">
    <property type="entry name" value="WD40/YVTN_repeat-like_dom_sf"/>
</dbReference>
<evidence type="ECO:0000256" key="2">
    <source>
        <dbReference type="PROSITE-ProRule" id="PRU00221"/>
    </source>
</evidence>
<keyword evidence="2" id="KW-0853">WD repeat</keyword>
<dbReference type="Pfam" id="PF20919">
    <property type="entry name" value="DHU1_N"/>
    <property type="match status" value="1"/>
</dbReference>
<dbReference type="InterPro" id="IPR036322">
    <property type="entry name" value="WD40_repeat_dom_sf"/>
</dbReference>
<reference evidence="5" key="1">
    <citation type="submission" date="2023-07" db="EMBL/GenBank/DDBJ databases">
        <title>draft genome sequence of fig (Ficus carica).</title>
        <authorList>
            <person name="Takahashi T."/>
            <person name="Nishimura K."/>
        </authorList>
    </citation>
    <scope>NUCLEOTIDE SEQUENCE</scope>
</reference>
<evidence type="ECO:0000259" key="4">
    <source>
        <dbReference type="SMART" id="SM00446"/>
    </source>
</evidence>
<dbReference type="InterPro" id="IPR001680">
    <property type="entry name" value="WD40_rpt"/>
</dbReference>
<evidence type="ECO:0000256" key="1">
    <source>
        <dbReference type="ARBA" id="ARBA00022737"/>
    </source>
</evidence>
<gene>
    <name evidence="5" type="ORF">TIFTF001_007130</name>
</gene>
<evidence type="ECO:0000313" key="5">
    <source>
        <dbReference type="EMBL" id="GMN37821.1"/>
    </source>
</evidence>
<sequence>MWYIDSCKRHGVLPSTAILSGLYKAGVKKSRHELCSLEIFLDHLKDVDFLPLLDICMQLDNSDIEAVDIYNRSSSCTFLREYALRLMRATDQKLRVVDLHASFGKSFLRDLSKEGLPCQTLILMASNFRKLNMSGQFMQIHTLNLDFSSSLTSFQENCFACMPNLMRLSMCETRISNLWTTAAALSMLPSLVELRFQNWLHCNDSGSCFASSNVKSGRKPESSNPNTSPYFGGLSVDIGELLDQNPSTEQVLRNMVSLNELIVNNDVESMSEDSSDDSETEYSNHQRVNGNMEPLPTAFPGWHEQFDLQNEVSFDTVQNQTEEESTEDAFTQHNVDLALNYISYNPSPICFEKHYREYMIASLQRLKVLDNLPIRKSDKERASVTYSEHFERLPYRRKSKECVVSILQKREVKAGRSPGRKSSCLPGKSQNFYTKSFCAAKVGSSAWPSLRPISISGTLVGDERRSFRPRQFEYHPSISSLMVFGTLDGEVVVLNHESETVICYIPTLGAMNSVLGLCWLKKHPSKLIAGSDNGSLKLYDVRHTSQMVRGVYNGFGTVTFDEFDQLTSVHVNSTDELFLASGYSRNVALYDISSGRRLQVFTDMHREHINVVKFANHSPSIFATSSFDQDVKMWDLRQKPTRACYTATSTRGNVMVCFSPDDHYLLASAVDNEVRQLLAVDGRLHLSFEIAPTGSTQNYTRSYYMNGRDYIISGSCDEHVVRVCCAQTGRRLRDISLEGKGSVTSMYVQSLRGDPFQEFNMSILAAYTRPSTRTEIVKVNMLSSSDSAMEYNGRQSRPNNSMGG</sequence>
<keyword evidence="6" id="KW-1185">Reference proteome</keyword>
<dbReference type="PROSITE" id="PS50294">
    <property type="entry name" value="WD_REPEATS_REGION"/>
    <property type="match status" value="1"/>
</dbReference>
<evidence type="ECO:0000313" key="6">
    <source>
        <dbReference type="Proteomes" id="UP001187192"/>
    </source>
</evidence>
<dbReference type="PANTHER" id="PTHR47201">
    <property type="entry name" value="BNAC09G30780D PROTEIN"/>
    <property type="match status" value="1"/>
</dbReference>
<keyword evidence="1" id="KW-0677">Repeat</keyword>
<feature type="compositionally biased region" description="Acidic residues" evidence="3">
    <location>
        <begin position="269"/>
        <end position="280"/>
    </location>
</feature>
<dbReference type="SMART" id="SM00320">
    <property type="entry name" value="WD40"/>
    <property type="match status" value="4"/>
</dbReference>
<dbReference type="InterPro" id="IPR046377">
    <property type="entry name" value="DHU1"/>
</dbReference>
<dbReference type="InterPro" id="IPR003603">
    <property type="entry name" value="U2A'_phosphoprotein32A_C"/>
</dbReference>
<dbReference type="SUPFAM" id="SSF50978">
    <property type="entry name" value="WD40 repeat-like"/>
    <property type="match status" value="1"/>
</dbReference>
<organism evidence="5 6">
    <name type="scientific">Ficus carica</name>
    <name type="common">Common fig</name>
    <dbReference type="NCBI Taxonomy" id="3494"/>
    <lineage>
        <taxon>Eukaryota</taxon>
        <taxon>Viridiplantae</taxon>
        <taxon>Streptophyta</taxon>
        <taxon>Embryophyta</taxon>
        <taxon>Tracheophyta</taxon>
        <taxon>Spermatophyta</taxon>
        <taxon>Magnoliopsida</taxon>
        <taxon>eudicotyledons</taxon>
        <taxon>Gunneridae</taxon>
        <taxon>Pentapetalae</taxon>
        <taxon>rosids</taxon>
        <taxon>fabids</taxon>
        <taxon>Rosales</taxon>
        <taxon>Moraceae</taxon>
        <taxon>Ficeae</taxon>
        <taxon>Ficus</taxon>
    </lineage>
</organism>
<dbReference type="EMBL" id="BTGU01000007">
    <property type="protein sequence ID" value="GMN37821.1"/>
    <property type="molecule type" value="Genomic_DNA"/>
</dbReference>
<dbReference type="Gramene" id="FCD_00009529-RA">
    <property type="protein sequence ID" value="FCD_00009529-RA:cds"/>
    <property type="gene ID" value="FCD_00009529"/>
</dbReference>
<dbReference type="SMART" id="SM00446">
    <property type="entry name" value="LRRcap"/>
    <property type="match status" value="1"/>
</dbReference>
<feature type="region of interest" description="Disordered" evidence="3">
    <location>
        <begin position="268"/>
        <end position="290"/>
    </location>
</feature>
<feature type="repeat" description="WD" evidence="2">
    <location>
        <begin position="602"/>
        <end position="637"/>
    </location>
</feature>
<dbReference type="PANTHER" id="PTHR47201:SF1">
    <property type="entry name" value="PROTEIN DWD HYPERSENSITIVE TO UV-B 1"/>
    <property type="match status" value="1"/>
</dbReference>
<dbReference type="GO" id="GO:0080008">
    <property type="term" value="C:Cul4-RING E3 ubiquitin ligase complex"/>
    <property type="evidence" value="ECO:0007669"/>
    <property type="project" value="InterPro"/>
</dbReference>
<comment type="caution">
    <text evidence="5">The sequence shown here is derived from an EMBL/GenBank/DDBJ whole genome shotgun (WGS) entry which is preliminary data.</text>
</comment>